<evidence type="ECO:0000259" key="7">
    <source>
        <dbReference type="PROSITE" id="PS50885"/>
    </source>
</evidence>
<reference evidence="9 11" key="2">
    <citation type="submission" date="2016-10" db="EMBL/GenBank/DDBJ databases">
        <authorList>
            <person name="Varghese N."/>
            <person name="Submissions S."/>
        </authorList>
    </citation>
    <scope>NUCLEOTIDE SEQUENCE [LARGE SCALE GENOMIC DNA]</scope>
    <source>
        <strain evidence="9 11">CBMB27</strain>
    </source>
</reference>
<dbReference type="EMBL" id="CP015367">
    <property type="protein sequence ID" value="APT34471.1"/>
    <property type="molecule type" value="Genomic_DNA"/>
</dbReference>
<evidence type="ECO:0000313" key="10">
    <source>
        <dbReference type="Proteomes" id="UP000185487"/>
    </source>
</evidence>
<keyword evidence="5" id="KW-1133">Transmembrane helix</keyword>
<feature type="transmembrane region" description="Helical" evidence="5">
    <location>
        <begin position="20"/>
        <end position="40"/>
    </location>
</feature>
<proteinExistence type="inferred from homology"/>
<keyword evidence="5" id="KW-0812">Transmembrane</keyword>
<dbReference type="KEGG" id="mphy:MCBMB27_05180"/>
<name>A0AAE8HU26_9HYPH</name>
<dbReference type="Gene3D" id="6.10.340.10">
    <property type="match status" value="1"/>
</dbReference>
<accession>A0AAE8HU26</accession>
<dbReference type="PANTHER" id="PTHR32089:SF112">
    <property type="entry name" value="LYSOZYME-LIKE PROTEIN-RELATED"/>
    <property type="match status" value="1"/>
</dbReference>
<evidence type="ECO:0000256" key="2">
    <source>
        <dbReference type="ARBA" id="ARBA00029447"/>
    </source>
</evidence>
<evidence type="ECO:0000259" key="6">
    <source>
        <dbReference type="PROSITE" id="PS50111"/>
    </source>
</evidence>
<keyword evidence="1 3" id="KW-0807">Transducer</keyword>
<evidence type="ECO:0000256" key="1">
    <source>
        <dbReference type="ARBA" id="ARBA00023224"/>
    </source>
</evidence>
<feature type="transmembrane region" description="Helical" evidence="5">
    <location>
        <begin position="196"/>
        <end position="218"/>
    </location>
</feature>
<dbReference type="PANTHER" id="PTHR32089">
    <property type="entry name" value="METHYL-ACCEPTING CHEMOTAXIS PROTEIN MCPB"/>
    <property type="match status" value="1"/>
</dbReference>
<keyword evidence="10" id="KW-1185">Reference proteome</keyword>
<dbReference type="Pfam" id="PF00015">
    <property type="entry name" value="MCPsignal"/>
    <property type="match status" value="1"/>
</dbReference>
<dbReference type="InterPro" id="IPR003660">
    <property type="entry name" value="HAMP_dom"/>
</dbReference>
<comment type="similarity">
    <text evidence="2">Belongs to the methyl-accepting chemotaxis (MCP) protein family.</text>
</comment>
<dbReference type="GO" id="GO:0006935">
    <property type="term" value="P:chemotaxis"/>
    <property type="evidence" value="ECO:0007669"/>
    <property type="project" value="InterPro"/>
</dbReference>
<feature type="domain" description="Methyl-accepting transducer" evidence="6">
    <location>
        <begin position="306"/>
        <end position="556"/>
    </location>
</feature>
<dbReference type="GO" id="GO:0007165">
    <property type="term" value="P:signal transduction"/>
    <property type="evidence" value="ECO:0007669"/>
    <property type="project" value="UniProtKB-KW"/>
</dbReference>
<dbReference type="GO" id="GO:0004888">
    <property type="term" value="F:transmembrane signaling receptor activity"/>
    <property type="evidence" value="ECO:0007669"/>
    <property type="project" value="InterPro"/>
</dbReference>
<dbReference type="Proteomes" id="UP000199140">
    <property type="component" value="Unassembled WGS sequence"/>
</dbReference>
<dbReference type="EMBL" id="FOPK01000016">
    <property type="protein sequence ID" value="SFH21042.1"/>
    <property type="molecule type" value="Genomic_DNA"/>
</dbReference>
<dbReference type="RefSeq" id="WP_075381551.1">
    <property type="nucleotide sequence ID" value="NZ_CP015367.1"/>
</dbReference>
<dbReference type="PROSITE" id="PS50111">
    <property type="entry name" value="CHEMOTAXIS_TRANSDUC_2"/>
    <property type="match status" value="1"/>
</dbReference>
<dbReference type="PROSITE" id="PS50885">
    <property type="entry name" value="HAMP"/>
    <property type="match status" value="1"/>
</dbReference>
<feature type="coiled-coil region" evidence="4">
    <location>
        <begin position="260"/>
        <end position="290"/>
    </location>
</feature>
<keyword evidence="4" id="KW-0175">Coiled coil</keyword>
<organism evidence="9 11">
    <name type="scientific">Methylobacterium phyllosphaerae</name>
    <dbReference type="NCBI Taxonomy" id="418223"/>
    <lineage>
        <taxon>Bacteria</taxon>
        <taxon>Pseudomonadati</taxon>
        <taxon>Pseudomonadota</taxon>
        <taxon>Alphaproteobacteria</taxon>
        <taxon>Hyphomicrobiales</taxon>
        <taxon>Methylobacteriaceae</taxon>
        <taxon>Methylobacterium</taxon>
    </lineage>
</organism>
<dbReference type="SMART" id="SM00283">
    <property type="entry name" value="MA"/>
    <property type="match status" value="1"/>
</dbReference>
<dbReference type="SUPFAM" id="SSF58104">
    <property type="entry name" value="Methyl-accepting chemotaxis protein (MCP) signaling domain"/>
    <property type="match status" value="1"/>
</dbReference>
<sequence length="569" mass="59729">MHVRLSFLGLRRELSVRSIVIAFAVTMFSVPIGIGLVSAVRIGIVEAASRTLAGEIKATTLLGTIKQRGQDLRTLAVLAHAAPTEEARRESFVKIDAAHRSLSAAWSAYLSTVTAPDDQKLAQTLRVAWQHVLAVGAEAAALDRAGERELADQVLSTVLEADAAALLQAVDALLMNRQGRIAEEAKTVDTTGRMAWWALAMAVSASAPISLGLAWIVLRHVVRPVLAITATLRRWAENGSTVPISTLMQDVELGAMAGALRACEDRIRHAERREEEAARVQAHREQQRREAFRNMTERFEAEIGGVVETVSSDSAELRATAERLCEMVTLTTSHAATMAAAAEQAQSDVRRIAAAAGAFNSAAHEVNRQAEITASLAGGAAVEAEQTLSRVQALSGAADRIGEVVRMITKIAAQTHLLALNAAIEAARAGEAGRGFAVVAAEVKTLAGQTKEATEVIGRHVAELQGSTVEATSAIAGITARVADMSRAAASIAVAVEQQGAAAREAVQIVIPCTADAVEPGFDITGTTDPAAEADTVAAGMLAAARSLSRDAERLGGEIAGFLDNLRAA</sequence>
<evidence type="ECO:0000256" key="4">
    <source>
        <dbReference type="SAM" id="Coils"/>
    </source>
</evidence>
<evidence type="ECO:0000313" key="9">
    <source>
        <dbReference type="EMBL" id="SFH21042.1"/>
    </source>
</evidence>
<dbReference type="InterPro" id="IPR004090">
    <property type="entry name" value="Chemotax_Me-accpt_rcpt"/>
</dbReference>
<evidence type="ECO:0000313" key="11">
    <source>
        <dbReference type="Proteomes" id="UP000199140"/>
    </source>
</evidence>
<dbReference type="AlphaFoldDB" id="A0AAE8HU26"/>
<keyword evidence="5" id="KW-0472">Membrane</keyword>
<reference evidence="8 10" key="1">
    <citation type="submission" date="2016-04" db="EMBL/GenBank/DDBJ databases">
        <title>Complete genome sequencing and analysis of CBMB27, Methylobacterium phyllosphaerae isolated from leaf tissues of rice (Oryza sativa L.).</title>
        <authorList>
            <person name="Lee Y."/>
            <person name="Hwangbo K."/>
            <person name="Chung H."/>
            <person name="Yoo J."/>
            <person name="Kim K.Y."/>
            <person name="Sa T.M."/>
            <person name="Um Y."/>
            <person name="Madhaiyan M."/>
        </authorList>
    </citation>
    <scope>NUCLEOTIDE SEQUENCE [LARGE SCALE GENOMIC DNA]</scope>
    <source>
        <strain evidence="8 10">CBMB27</strain>
    </source>
</reference>
<dbReference type="PRINTS" id="PR00260">
    <property type="entry name" value="CHEMTRNSDUCR"/>
</dbReference>
<dbReference type="InterPro" id="IPR004089">
    <property type="entry name" value="MCPsignal_dom"/>
</dbReference>
<evidence type="ECO:0000256" key="3">
    <source>
        <dbReference type="PROSITE-ProRule" id="PRU00284"/>
    </source>
</evidence>
<gene>
    <name evidence="8" type="ORF">MCBMB27_05180</name>
    <name evidence="9" type="ORF">SAMN05192567_116118</name>
</gene>
<evidence type="ECO:0000313" key="8">
    <source>
        <dbReference type="EMBL" id="APT34471.1"/>
    </source>
</evidence>
<dbReference type="Proteomes" id="UP000185487">
    <property type="component" value="Chromosome"/>
</dbReference>
<dbReference type="GO" id="GO:0016020">
    <property type="term" value="C:membrane"/>
    <property type="evidence" value="ECO:0007669"/>
    <property type="project" value="InterPro"/>
</dbReference>
<evidence type="ECO:0000256" key="5">
    <source>
        <dbReference type="SAM" id="Phobius"/>
    </source>
</evidence>
<protein>
    <submittedName>
        <fullName evidence="8">Methyl-accepting chemotaxis AlkN</fullName>
    </submittedName>
    <submittedName>
        <fullName evidence="9">Methyl-accepting chemotaxis protein</fullName>
    </submittedName>
</protein>
<feature type="domain" description="HAMP" evidence="7">
    <location>
        <begin position="219"/>
        <end position="272"/>
    </location>
</feature>
<dbReference type="Gene3D" id="1.10.287.950">
    <property type="entry name" value="Methyl-accepting chemotaxis protein"/>
    <property type="match status" value="1"/>
</dbReference>